<dbReference type="EMBL" id="HBII01004453">
    <property type="protein sequence ID" value="CAE0343131.1"/>
    <property type="molecule type" value="Transcribed_RNA"/>
</dbReference>
<reference evidence="1" key="1">
    <citation type="submission" date="2021-01" db="EMBL/GenBank/DDBJ databases">
        <authorList>
            <person name="Corre E."/>
            <person name="Pelletier E."/>
            <person name="Niang G."/>
            <person name="Scheremetjew M."/>
            <person name="Finn R."/>
            <person name="Kale V."/>
            <person name="Holt S."/>
            <person name="Cochrane G."/>
            <person name="Meng A."/>
            <person name="Brown T."/>
            <person name="Cohen L."/>
        </authorList>
    </citation>
    <scope>NUCLEOTIDE SEQUENCE</scope>
    <source>
        <strain evidence="1">FSP1.4</strain>
    </source>
</reference>
<name>A0A7S3J151_9SPIT</name>
<dbReference type="AlphaFoldDB" id="A0A7S3J151"/>
<accession>A0A7S3J151</accession>
<sequence length="109" mass="13124">MLELFDRIMFSEIEVDFKTKASSDVCFSDVIAKITEQKFMRKLTLHIYCKSDLEFAIAHLHKLNVSDRIEIVCSVQKQTNYWIDYWHLKNPKTYRRIKNMPCVHFYVTK</sequence>
<organism evidence="1">
    <name type="scientific">Euplotes harpa</name>
    <dbReference type="NCBI Taxonomy" id="151035"/>
    <lineage>
        <taxon>Eukaryota</taxon>
        <taxon>Sar</taxon>
        <taxon>Alveolata</taxon>
        <taxon>Ciliophora</taxon>
        <taxon>Intramacronucleata</taxon>
        <taxon>Spirotrichea</taxon>
        <taxon>Hypotrichia</taxon>
        <taxon>Euplotida</taxon>
        <taxon>Euplotidae</taxon>
        <taxon>Euplotes</taxon>
    </lineage>
</organism>
<evidence type="ECO:0000313" key="1">
    <source>
        <dbReference type="EMBL" id="CAE0343131.1"/>
    </source>
</evidence>
<proteinExistence type="predicted"/>
<gene>
    <name evidence="1" type="ORF">EHAR0213_LOCUS2038</name>
</gene>
<protein>
    <submittedName>
        <fullName evidence="1">Uncharacterized protein</fullName>
    </submittedName>
</protein>